<evidence type="ECO:0000256" key="2">
    <source>
        <dbReference type="ARBA" id="ARBA00014363"/>
    </source>
</evidence>
<evidence type="ECO:0000256" key="5">
    <source>
        <dbReference type="ARBA" id="ARBA00022705"/>
    </source>
</evidence>
<accession>A0A5B8XX55</accession>
<comment type="catalytic activity">
    <reaction evidence="7">
        <text>DNA(n) + a 2'-deoxyribonucleoside 5'-triphosphate = DNA(n+1) + diphosphate</text>
        <dbReference type="Rhea" id="RHEA:22508"/>
        <dbReference type="Rhea" id="RHEA-COMP:17339"/>
        <dbReference type="Rhea" id="RHEA-COMP:17340"/>
        <dbReference type="ChEBI" id="CHEBI:33019"/>
        <dbReference type="ChEBI" id="CHEBI:61560"/>
        <dbReference type="ChEBI" id="CHEBI:173112"/>
        <dbReference type="EC" id="2.7.7.7"/>
    </reaction>
</comment>
<evidence type="ECO:0000313" key="9">
    <source>
        <dbReference type="EMBL" id="QED30180.1"/>
    </source>
</evidence>
<dbReference type="InterPro" id="IPR015199">
    <property type="entry name" value="DNA_pol_III_delta_C"/>
</dbReference>
<keyword evidence="3 9" id="KW-0808">Transferase</keyword>
<evidence type="ECO:0000259" key="8">
    <source>
        <dbReference type="SMART" id="SM00382"/>
    </source>
</evidence>
<dbReference type="FunFam" id="3.40.50.300:FF:001255">
    <property type="entry name" value="DNA polymerase III subunit delta"/>
    <property type="match status" value="1"/>
</dbReference>
<gene>
    <name evidence="9" type="primary">holB</name>
    <name evidence="9" type="ORF">FRD01_23685</name>
</gene>
<keyword evidence="10" id="KW-1185">Reference proteome</keyword>
<keyword evidence="4 9" id="KW-0548">Nucleotidyltransferase</keyword>
<keyword evidence="6" id="KW-0239">DNA-directed DNA polymerase</keyword>
<dbReference type="OrthoDB" id="9810148at2"/>
<evidence type="ECO:0000256" key="3">
    <source>
        <dbReference type="ARBA" id="ARBA00022679"/>
    </source>
</evidence>
<dbReference type="GO" id="GO:0003677">
    <property type="term" value="F:DNA binding"/>
    <property type="evidence" value="ECO:0007669"/>
    <property type="project" value="InterPro"/>
</dbReference>
<dbReference type="GO" id="GO:0009360">
    <property type="term" value="C:DNA polymerase III complex"/>
    <property type="evidence" value="ECO:0007669"/>
    <property type="project" value="InterPro"/>
</dbReference>
<dbReference type="SMART" id="SM00382">
    <property type="entry name" value="AAA"/>
    <property type="match status" value="1"/>
</dbReference>
<dbReference type="NCBIfam" id="TIGR00678">
    <property type="entry name" value="holB"/>
    <property type="match status" value="1"/>
</dbReference>
<reference evidence="9 10" key="1">
    <citation type="submission" date="2019-08" db="EMBL/GenBank/DDBJ databases">
        <authorList>
            <person name="Liang Q."/>
        </authorList>
    </citation>
    <scope>NUCLEOTIDE SEQUENCE [LARGE SCALE GENOMIC DNA]</scope>
    <source>
        <strain evidence="9 10">V1718</strain>
    </source>
</reference>
<dbReference type="Proteomes" id="UP000321595">
    <property type="component" value="Chromosome"/>
</dbReference>
<name>A0A5B8XX55_9DELT</name>
<dbReference type="RefSeq" id="WP_146963643.1">
    <property type="nucleotide sequence ID" value="NZ_CP042467.1"/>
</dbReference>
<dbReference type="Gene3D" id="3.40.50.300">
    <property type="entry name" value="P-loop containing nucleotide triphosphate hydrolases"/>
    <property type="match status" value="1"/>
</dbReference>
<dbReference type="KEGG" id="bbae:FRD01_23685"/>
<dbReference type="InterPro" id="IPR004622">
    <property type="entry name" value="DNA_pol_HolB"/>
</dbReference>
<keyword evidence="5" id="KW-0235">DNA replication</keyword>
<evidence type="ECO:0000313" key="10">
    <source>
        <dbReference type="Proteomes" id="UP000321595"/>
    </source>
</evidence>
<feature type="domain" description="AAA+ ATPase" evidence="8">
    <location>
        <begin position="26"/>
        <end position="168"/>
    </location>
</feature>
<sequence length="343" mass="37902">MLFWNEIEGQDAAKAVLERAVDTERVHHAYLFCGPDGVGKRQCALAFAAVLNCKARKDAFEPQCGKCTNCVRIASNQHPDLLLVEAQGQFIKIDQVRVVQKAASHRPYESRFQVIIIDEAHRMTDEAANALLKTLEEPPLTMRIILVSSQPHLMLDTIRSRCQMLTFASLNPEILSRLVQNLDGAAELDQESRRVAAQLAEGSLGRAKLVLDSGILEKRKSALSLLGNLNIDHPASLIDAAESFGRSRDDLRETLEIFRILLRDILLARTAPDSGWQALAINTDLQDEVHALAARTNLDALLVALEAVGKASDLVDRNVNTTLIAEELLLNLSPQFTQPHNLT</sequence>
<dbReference type="PANTHER" id="PTHR11669">
    <property type="entry name" value="REPLICATION FACTOR C / DNA POLYMERASE III GAMMA-TAU SUBUNIT"/>
    <property type="match status" value="1"/>
</dbReference>
<dbReference type="GO" id="GO:0006261">
    <property type="term" value="P:DNA-templated DNA replication"/>
    <property type="evidence" value="ECO:0007669"/>
    <property type="project" value="TreeGrafter"/>
</dbReference>
<dbReference type="InterPro" id="IPR050238">
    <property type="entry name" value="DNA_Rep/Repair_Clamp_Loader"/>
</dbReference>
<dbReference type="Pfam" id="PF13177">
    <property type="entry name" value="DNA_pol3_delta2"/>
    <property type="match status" value="1"/>
</dbReference>
<dbReference type="SUPFAM" id="SSF52540">
    <property type="entry name" value="P-loop containing nucleoside triphosphate hydrolases"/>
    <property type="match status" value="1"/>
</dbReference>
<protein>
    <recommendedName>
        <fullName evidence="2">DNA polymerase III subunit delta'</fullName>
        <ecNumber evidence="1">2.7.7.7</ecNumber>
    </recommendedName>
</protein>
<dbReference type="EMBL" id="CP042467">
    <property type="protein sequence ID" value="QED30180.1"/>
    <property type="molecule type" value="Genomic_DNA"/>
</dbReference>
<dbReference type="PANTHER" id="PTHR11669:SF8">
    <property type="entry name" value="DNA POLYMERASE III SUBUNIT DELTA"/>
    <property type="match status" value="1"/>
</dbReference>
<dbReference type="EC" id="2.7.7.7" evidence="1"/>
<evidence type="ECO:0000256" key="6">
    <source>
        <dbReference type="ARBA" id="ARBA00022932"/>
    </source>
</evidence>
<evidence type="ECO:0000256" key="1">
    <source>
        <dbReference type="ARBA" id="ARBA00012417"/>
    </source>
</evidence>
<dbReference type="Pfam" id="PF09115">
    <property type="entry name" value="DNApol3-delta_C"/>
    <property type="match status" value="1"/>
</dbReference>
<dbReference type="GO" id="GO:0008408">
    <property type="term" value="F:3'-5' exonuclease activity"/>
    <property type="evidence" value="ECO:0007669"/>
    <property type="project" value="InterPro"/>
</dbReference>
<evidence type="ECO:0000256" key="4">
    <source>
        <dbReference type="ARBA" id="ARBA00022695"/>
    </source>
</evidence>
<dbReference type="InterPro" id="IPR003593">
    <property type="entry name" value="AAA+_ATPase"/>
</dbReference>
<dbReference type="CDD" id="cd00009">
    <property type="entry name" value="AAA"/>
    <property type="match status" value="1"/>
</dbReference>
<evidence type="ECO:0000256" key="7">
    <source>
        <dbReference type="ARBA" id="ARBA00049244"/>
    </source>
</evidence>
<dbReference type="AlphaFoldDB" id="A0A5B8XX55"/>
<dbReference type="GO" id="GO:0003887">
    <property type="term" value="F:DNA-directed DNA polymerase activity"/>
    <property type="evidence" value="ECO:0007669"/>
    <property type="project" value="UniProtKB-KW"/>
</dbReference>
<dbReference type="InterPro" id="IPR027417">
    <property type="entry name" value="P-loop_NTPase"/>
</dbReference>
<proteinExistence type="predicted"/>
<organism evidence="9 10">
    <name type="scientific">Microvenator marinus</name>
    <dbReference type="NCBI Taxonomy" id="2600177"/>
    <lineage>
        <taxon>Bacteria</taxon>
        <taxon>Deltaproteobacteria</taxon>
        <taxon>Bradymonadales</taxon>
        <taxon>Microvenatoraceae</taxon>
        <taxon>Microvenator</taxon>
    </lineage>
</organism>